<evidence type="ECO:0000259" key="15">
    <source>
        <dbReference type="PROSITE" id="PS51194"/>
    </source>
</evidence>
<evidence type="ECO:0000256" key="9">
    <source>
        <dbReference type="ARBA" id="ARBA00023204"/>
    </source>
</evidence>
<dbReference type="InterPro" id="IPR001650">
    <property type="entry name" value="Helicase_C-like"/>
</dbReference>
<evidence type="ECO:0000256" key="8">
    <source>
        <dbReference type="ARBA" id="ARBA00023125"/>
    </source>
</evidence>
<evidence type="ECO:0000313" key="18">
    <source>
        <dbReference type="Proteomes" id="UP000266723"/>
    </source>
</evidence>
<feature type="compositionally biased region" description="Basic residues" evidence="13">
    <location>
        <begin position="2130"/>
        <end position="2139"/>
    </location>
</feature>
<keyword evidence="18" id="KW-1185">Reference proteome</keyword>
<comment type="function">
    <text evidence="11">ATPase component of the INO80 complex which remodels chromatin by shifting nucleosomes and is involved in DNA repair.</text>
</comment>
<proteinExistence type="inferred from homology"/>
<dbReference type="PANTHER" id="PTHR45685:SF2">
    <property type="entry name" value="CHROMATIN-REMODELING ATPASE INO80"/>
    <property type="match status" value="1"/>
</dbReference>
<dbReference type="InterPro" id="IPR020838">
    <property type="entry name" value="DBINO"/>
</dbReference>
<keyword evidence="6 11" id="KW-0378">Hydrolase</keyword>
<feature type="region of interest" description="Disordered" evidence="13">
    <location>
        <begin position="111"/>
        <end position="138"/>
    </location>
</feature>
<evidence type="ECO:0000256" key="13">
    <source>
        <dbReference type="SAM" id="MobiDB-lite"/>
    </source>
</evidence>
<keyword evidence="8 11" id="KW-0238">DNA-binding</keyword>
<dbReference type="Pfam" id="PF13892">
    <property type="entry name" value="DBINO"/>
    <property type="match status" value="1"/>
</dbReference>
<accession>A0ABQ7A7R4</accession>
<dbReference type="Gene3D" id="3.40.50.300">
    <property type="entry name" value="P-loop containing nucleotide triphosphate hydrolases"/>
    <property type="match status" value="3"/>
</dbReference>
<feature type="compositionally biased region" description="Polar residues" evidence="13">
    <location>
        <begin position="2163"/>
        <end position="2175"/>
    </location>
</feature>
<dbReference type="PANTHER" id="PTHR45685">
    <property type="entry name" value="HELICASE SRCAP-RELATED"/>
    <property type="match status" value="1"/>
</dbReference>
<feature type="compositionally biased region" description="Acidic residues" evidence="13">
    <location>
        <begin position="2145"/>
        <end position="2155"/>
    </location>
</feature>
<evidence type="ECO:0000256" key="3">
    <source>
        <dbReference type="ARBA" id="ARBA00019805"/>
    </source>
</evidence>
<dbReference type="InterPro" id="IPR049730">
    <property type="entry name" value="SNF2/RAD54-like_C"/>
</dbReference>
<keyword evidence="10" id="KW-0539">Nucleus</keyword>
<evidence type="ECO:0000259" key="16">
    <source>
        <dbReference type="PROSITE" id="PS51413"/>
    </source>
</evidence>
<dbReference type="Gene3D" id="3.40.50.10810">
    <property type="entry name" value="Tandem AAA-ATPase domain"/>
    <property type="match status" value="1"/>
</dbReference>
<feature type="domain" description="Helicase C-terminal" evidence="15">
    <location>
        <begin position="1684"/>
        <end position="1854"/>
    </location>
</feature>
<dbReference type="PROSITE" id="PS51413">
    <property type="entry name" value="DBINO"/>
    <property type="match status" value="1"/>
</dbReference>
<comment type="catalytic activity">
    <reaction evidence="11">
        <text>ATP + H2O = ADP + phosphate + H(+)</text>
        <dbReference type="Rhea" id="RHEA:13065"/>
        <dbReference type="ChEBI" id="CHEBI:15377"/>
        <dbReference type="ChEBI" id="CHEBI:15378"/>
        <dbReference type="ChEBI" id="CHEBI:30616"/>
        <dbReference type="ChEBI" id="CHEBI:43474"/>
        <dbReference type="ChEBI" id="CHEBI:456216"/>
    </reaction>
</comment>
<dbReference type="EC" id="3.6.4.-" evidence="11"/>
<dbReference type="Pfam" id="PF00271">
    <property type="entry name" value="Helicase_C"/>
    <property type="match status" value="3"/>
</dbReference>
<dbReference type="Pfam" id="PF00176">
    <property type="entry name" value="SNF2-rel_dom"/>
    <property type="match status" value="2"/>
</dbReference>
<dbReference type="InterPro" id="IPR027417">
    <property type="entry name" value="P-loop_NTPase"/>
</dbReference>
<feature type="domain" description="Helicase C-terminal" evidence="15">
    <location>
        <begin position="1943"/>
        <end position="2093"/>
    </location>
</feature>
<feature type="domain" description="Helicase C-terminal" evidence="15">
    <location>
        <begin position="1198"/>
        <end position="1343"/>
    </location>
</feature>
<keyword evidence="9 11" id="KW-0234">DNA repair</keyword>
<dbReference type="CDD" id="cd18793">
    <property type="entry name" value="SF2_C_SNF"/>
    <property type="match status" value="3"/>
</dbReference>
<feature type="coiled-coil region" evidence="12">
    <location>
        <begin position="419"/>
        <end position="459"/>
    </location>
</feature>
<gene>
    <name evidence="17" type="ORF">DY000_02056490</name>
</gene>
<dbReference type="InterPro" id="IPR000330">
    <property type="entry name" value="SNF2_N"/>
</dbReference>
<feature type="region of interest" description="Disordered" evidence="13">
    <location>
        <begin position="32"/>
        <end position="87"/>
    </location>
</feature>
<evidence type="ECO:0000256" key="7">
    <source>
        <dbReference type="ARBA" id="ARBA00022840"/>
    </source>
</evidence>
<feature type="domain" description="Helicase ATP-binding" evidence="14">
    <location>
        <begin position="596"/>
        <end position="767"/>
    </location>
</feature>
<keyword evidence="4" id="KW-0547">Nucleotide-binding</keyword>
<feature type="region of interest" description="Disordered" evidence="13">
    <location>
        <begin position="2127"/>
        <end position="2250"/>
    </location>
</feature>
<dbReference type="SMART" id="SM00487">
    <property type="entry name" value="DEXDc"/>
    <property type="match status" value="1"/>
</dbReference>
<evidence type="ECO:0000256" key="5">
    <source>
        <dbReference type="ARBA" id="ARBA00022763"/>
    </source>
</evidence>
<keyword evidence="12" id="KW-0175">Coiled coil</keyword>
<evidence type="ECO:0000256" key="10">
    <source>
        <dbReference type="ARBA" id="ARBA00023242"/>
    </source>
</evidence>
<evidence type="ECO:0000259" key="14">
    <source>
        <dbReference type="PROSITE" id="PS51192"/>
    </source>
</evidence>
<dbReference type="PROSITE" id="PS51194">
    <property type="entry name" value="HELICASE_CTER"/>
    <property type="match status" value="3"/>
</dbReference>
<dbReference type="Proteomes" id="UP000266723">
    <property type="component" value="Unassembled WGS sequence"/>
</dbReference>
<organism evidence="17 18">
    <name type="scientific">Brassica cretica</name>
    <name type="common">Mustard</name>
    <dbReference type="NCBI Taxonomy" id="69181"/>
    <lineage>
        <taxon>Eukaryota</taxon>
        <taxon>Viridiplantae</taxon>
        <taxon>Streptophyta</taxon>
        <taxon>Embryophyta</taxon>
        <taxon>Tracheophyta</taxon>
        <taxon>Spermatophyta</taxon>
        <taxon>Magnoliopsida</taxon>
        <taxon>eudicotyledons</taxon>
        <taxon>Gunneridae</taxon>
        <taxon>Pentapetalae</taxon>
        <taxon>rosids</taxon>
        <taxon>malvids</taxon>
        <taxon>Brassicales</taxon>
        <taxon>Brassicaceae</taxon>
        <taxon>Brassiceae</taxon>
        <taxon>Brassica</taxon>
    </lineage>
</organism>
<comment type="subunit">
    <text evidence="11">Component of the INO80 chromatin-remodeling complex.</text>
</comment>
<comment type="domain">
    <text evidence="11">The DBINO region is involved in binding to DNA.</text>
</comment>
<keyword evidence="5 11" id="KW-0227">DNA damage</keyword>
<evidence type="ECO:0000256" key="6">
    <source>
        <dbReference type="ARBA" id="ARBA00022801"/>
    </source>
</evidence>
<comment type="subcellular location">
    <subcellularLocation>
        <location evidence="1 11">Nucleus</location>
    </subcellularLocation>
</comment>
<comment type="similarity">
    <text evidence="2 11">Belongs to the SNF2/RAD54 helicase family.</text>
</comment>
<sequence length="2250" mass="256450">MDPSRRQFRDSRYANLFDLEPLMNFRIPRHEDESDYYGSSSQDETRGNQGGVVANYGNGVKRGMSSGTKKRKRWTEVDDDVEDGDDHYSQHVTEEHYRAMLGEHMQRFKTRSKESRGNHTPLLGVPVRKSNVGINRGRNDHHRRFYDVDTSSNFAADAIPQRRGSYRESNITPKIAYEPSYLDIGEGVVYKIPPSYDKLVASLNLPSFSDIHVDDFYLKGALDLRSLAELVARDKRSGARSRYGMGEPRPQYDSLQARVKALSASSSSPNFSLKVSEDAMNSVIPEGAAGTTARTILSEGGVLQVHYVKVLEKGDTYEIVQRSLPKKLKVKNDPAVIEKTERDKIRKVWINIVRRDIPKHHRVFTTFHRKQSIDAKRFADGCQREVRMKVARSFKLPRSAPIRTRKISRDMLLFWKRFDKQMAEERKKQEKEAAEALKREQELREAQRQQQRLNFLIKQTELYSHFMQNKTDAMPSESLPIGDENLVDEAPLEPSAAKLSEMEDPEDAKMKEDALNAAREAVSKQRKITDAFDTEYMKLQQTSDMEGPSIDVSVLGSGNIDLHNPSTMPVTSTVQTPEMFKGTLKEYQMKGLQWLVNCYEQGLNGILADEMGLGKTIQAMAFLAHLAEEKNIWGPFLVVAPASVLNNWADEISRFCPDLKTLPYWGGLQERTILRKNINPKRMYRRDAGFHILITSYQLLVTDEKYFRRVKWQYMVLDEAQAIKSSTSIRWKTLLSFNCRNRLLLTGTPIQNNMAELWALLHFIMPMVFDSHEQFNEWFSKGIENHAEHGGTLNEHQLNRLHAILKPFMLRRVKKDVVSELTTKTEVTVHCKLSSRQQAFYQAIKNKISLAELFDSNRGHFNEKKILNLMNIVCNHPELFERNEGSSYLYFGGMSNSLLPPPFGELEDVHYSGGHNPITYEIPKLLQNEMLQNSETFCSSIGKGLSRESFLKNFNIFSPEYILRSTFPADSSVDQAVSGSGAFGFSRLMDLSPSEVGYLALCSVMERLLFSILKWERQFLDEIVDSFMESMDGDNMNTVQTRAVTRMLLMPSKVETSLLKGRVGTGPTCHSIESLVISHQERLLSSIKLLHSAYTFIPKARAPPISVHCSDRNSAYRITEEMHQPWLKRLLIGFARTSEANGPRKPSSLPHPLIQEIDSELPVVQPALQLTHRIFGSCPPMQSFDPAKLLTDSGKLQTLDILLKRLRAGNHRVLLFAQMTKMLNILEDYMNYRKYKYLRLDGSSTIMDRRDMVRDFQQRNDIFVFLLSTRAGGLGINLTAADTVIFYESDWNPTLDLQAMDRAHRLGQTKDHAILKPFMLRRLKKDVVSGLTTKTEVTIHCKLSSRQQAFYQAIKNKISLAELCESNRGHFNEKKLLNLMNIVIQLRKASSLVKPAFTSLLSFNVSNHPELFERNEGSSYLYFGVMSNSLLPPPFGELEDVHYSGGQNPITYKIPKLLQKEMLQSFETFCSSIRRGLSRESFLKHFNIYSPEYIRRSIFPSDSSVDQAVIGSGAFGVSPLMDLSPSEVGYLALCSVMERLLFSILKWDRQFLDEIVDSFMEFVDDDDLSGDNIRRAKTSAVTRMLLMPSKVSVHCSDRNFAYRTKEEMHQPWLKRLLIGFARTSEANGPRKPNNVPHPLIQEIDSELPVVQPALQLTHRVFGSCPPMQSFDPAKLLTDSGKLQTLDILLKRLRAGNHRVLLFAQMTKMLNILEDYMNYRMYKYLRLDGSSTIMDRRDMVRDFQQRSDVFVFLLSTRAGGLGINLTPIPFLFLFITKLHASEQASATGNETVEEKILHRASQKNTVQQLVMTGGHVQGDDVFGTADVVSLLMDDAEAAQLEQKFRELPLQISVHCSDRNSAYRITEEMHQPWLKRLLIGFARTSEANGPRKPSSLPHPLIQEIDSELPVVQPALQLTHRIFGSCPPMQSFDPAKLLTDSGKLQTLDILLKRLRAGNHRVLLFAQMTKMLNILEDYMNYRKYKYLRLDGSSTIMDRRDMVRDFQQRNDIFVFLLSTRAGGLGINLTAADTVIFYESDWNPTLDLQAMDRAHRLGQTKDVTVYRLICKETVEEKILHRASQKNTVQQLVMTGGHVQGDDVFGTADVVSLLMDDAEAAQLEQKFRELPLQVKDRQKKKQPMKRIRIDAEGDATLEELDDTAERQDNGQEPSQEPETTKPSNKKRKAAPTPKSRVPQKAKEEENGEGDDTLQPQRTKRVKRQTKSINESLEPVFSASVTPTNGEFNPSSSNVDAD</sequence>
<keyword evidence="7 11" id="KW-0067">ATP-binding</keyword>
<dbReference type="PROSITE" id="PS51192">
    <property type="entry name" value="HELICASE_ATP_BIND_1"/>
    <property type="match status" value="1"/>
</dbReference>
<evidence type="ECO:0000256" key="2">
    <source>
        <dbReference type="ARBA" id="ARBA00007025"/>
    </source>
</evidence>
<dbReference type="SUPFAM" id="SSF52540">
    <property type="entry name" value="P-loop containing nucleoside triphosphate hydrolases"/>
    <property type="match status" value="4"/>
</dbReference>
<protein>
    <recommendedName>
        <fullName evidence="3 11">Chromatin-remodeling ATPase INO80</fullName>
        <ecNumber evidence="11">3.6.4.-</ecNumber>
    </recommendedName>
</protein>
<feature type="domain" description="DBINO" evidence="16">
    <location>
        <begin position="348"/>
        <end position="473"/>
    </location>
</feature>
<dbReference type="InterPro" id="IPR050520">
    <property type="entry name" value="INO80/SWR1_helicase"/>
</dbReference>
<evidence type="ECO:0000256" key="11">
    <source>
        <dbReference type="RuleBase" id="RU368001"/>
    </source>
</evidence>
<evidence type="ECO:0000256" key="1">
    <source>
        <dbReference type="ARBA" id="ARBA00004123"/>
    </source>
</evidence>
<comment type="caution">
    <text evidence="17">The sequence shown here is derived from an EMBL/GenBank/DDBJ whole genome shotgun (WGS) entry which is preliminary data.</text>
</comment>
<dbReference type="InterPro" id="IPR038718">
    <property type="entry name" value="SNF2-like_sf"/>
</dbReference>
<feature type="compositionally biased region" description="Polar residues" evidence="13">
    <location>
        <begin position="2231"/>
        <end position="2250"/>
    </location>
</feature>
<evidence type="ECO:0000256" key="12">
    <source>
        <dbReference type="SAM" id="Coils"/>
    </source>
</evidence>
<reference evidence="17 18" key="1">
    <citation type="journal article" date="2020" name="BMC Genomics">
        <title>Intraspecific diversification of the crop wild relative Brassica cretica Lam. using demographic model selection.</title>
        <authorList>
            <person name="Kioukis A."/>
            <person name="Michalopoulou V.A."/>
            <person name="Briers L."/>
            <person name="Pirintsos S."/>
            <person name="Studholme D.J."/>
            <person name="Pavlidis P."/>
            <person name="Sarris P.F."/>
        </authorList>
    </citation>
    <scope>NUCLEOTIDE SEQUENCE [LARGE SCALE GENOMIC DNA]</scope>
    <source>
        <strain evidence="18">cv. PFS-1207/04</strain>
    </source>
</reference>
<evidence type="ECO:0000313" key="17">
    <source>
        <dbReference type="EMBL" id="KAF3493718.1"/>
    </source>
</evidence>
<dbReference type="SMART" id="SM00490">
    <property type="entry name" value="HELICc"/>
    <property type="match status" value="3"/>
</dbReference>
<dbReference type="InterPro" id="IPR014001">
    <property type="entry name" value="Helicase_ATP-bd"/>
</dbReference>
<dbReference type="EMBL" id="QGKV02002055">
    <property type="protein sequence ID" value="KAF3493718.1"/>
    <property type="molecule type" value="Genomic_DNA"/>
</dbReference>
<name>A0ABQ7A7R4_BRACR</name>
<evidence type="ECO:0000256" key="4">
    <source>
        <dbReference type="ARBA" id="ARBA00022741"/>
    </source>
</evidence>